<dbReference type="GO" id="GO:0004057">
    <property type="term" value="F:arginyl-tRNA--protein transferase activity"/>
    <property type="evidence" value="ECO:0007669"/>
    <property type="project" value="InterPro"/>
</dbReference>
<evidence type="ECO:0000256" key="2">
    <source>
        <dbReference type="ARBA" id="ARBA00022679"/>
    </source>
</evidence>
<proteinExistence type="inferred from homology"/>
<dbReference type="NCBIfam" id="NF002346">
    <property type="entry name" value="PRK01305.2-3"/>
    <property type="match status" value="1"/>
</dbReference>
<evidence type="ECO:0000313" key="8">
    <source>
        <dbReference type="Proteomes" id="UP000292423"/>
    </source>
</evidence>
<dbReference type="SUPFAM" id="SSF55729">
    <property type="entry name" value="Acyl-CoA N-acyltransferases (Nat)"/>
    <property type="match status" value="1"/>
</dbReference>
<gene>
    <name evidence="4" type="primary">bpt</name>
    <name evidence="7" type="ORF">EV700_2109</name>
</gene>
<dbReference type="PIRSF" id="PIRSF037208">
    <property type="entry name" value="ATE_pro_prd"/>
    <property type="match status" value="1"/>
</dbReference>
<protein>
    <recommendedName>
        <fullName evidence="4">Aspartate/glutamate leucyltransferase</fullName>
        <ecNumber evidence="4">2.3.2.29</ecNumber>
    </recommendedName>
</protein>
<dbReference type="Gene3D" id="3.40.630.30">
    <property type="match status" value="1"/>
</dbReference>
<dbReference type="NCBIfam" id="NF002341">
    <property type="entry name" value="PRK01305.1-1"/>
    <property type="match status" value="1"/>
</dbReference>
<dbReference type="AlphaFoldDB" id="A0A4Q7Z4L1"/>
<organism evidence="7 8">
    <name type="scientific">Fluviicoccus keumensis</name>
    <dbReference type="NCBI Taxonomy" id="1435465"/>
    <lineage>
        <taxon>Bacteria</taxon>
        <taxon>Pseudomonadati</taxon>
        <taxon>Pseudomonadota</taxon>
        <taxon>Gammaproteobacteria</taxon>
        <taxon>Moraxellales</taxon>
        <taxon>Moraxellaceae</taxon>
        <taxon>Fluviicoccus</taxon>
    </lineage>
</organism>
<keyword evidence="3 4" id="KW-0012">Acyltransferase</keyword>
<evidence type="ECO:0000256" key="4">
    <source>
        <dbReference type="HAMAP-Rule" id="MF_00689"/>
    </source>
</evidence>
<dbReference type="RefSeq" id="WP_130413473.1">
    <property type="nucleotide sequence ID" value="NZ_SHKX01000012.1"/>
</dbReference>
<dbReference type="Pfam" id="PF04376">
    <property type="entry name" value="ATE_N"/>
    <property type="match status" value="1"/>
</dbReference>
<comment type="caution">
    <text evidence="7">The sequence shown here is derived from an EMBL/GenBank/DDBJ whole genome shotgun (WGS) entry which is preliminary data.</text>
</comment>
<evidence type="ECO:0000259" key="5">
    <source>
        <dbReference type="Pfam" id="PF04376"/>
    </source>
</evidence>
<dbReference type="InterPro" id="IPR016181">
    <property type="entry name" value="Acyl_CoA_acyltransferase"/>
</dbReference>
<dbReference type="Proteomes" id="UP000292423">
    <property type="component" value="Unassembled WGS sequence"/>
</dbReference>
<accession>A0A4Q7Z4L1</accession>
<comment type="function">
    <text evidence="4">Functions in the N-end rule pathway of protein degradation where it conjugates Leu from its aminoacyl-tRNA to the N-termini of proteins containing an N-terminal aspartate or glutamate.</text>
</comment>
<dbReference type="PANTHER" id="PTHR21367:SF1">
    <property type="entry name" value="ARGINYL-TRNA--PROTEIN TRANSFERASE 1"/>
    <property type="match status" value="1"/>
</dbReference>
<dbReference type="InterPro" id="IPR007471">
    <property type="entry name" value="N-end_Aminoacyl_Trfase_N"/>
</dbReference>
<dbReference type="EC" id="2.3.2.29" evidence="4"/>
<sequence>MTASSGIKFFSTPPHACSYLDDRKAITLFADPQAPMNSTLYGQLSLYGFRRSGNYIYRPQCQDCQACIPVRIPVDAFEPNRQQRKTRMRNADVEITSVNANFVQEHYDLYAKYIHIRHADGDMFPPSIAQYVSFLFSDWCNTRLVEFRHDGKLLAVAVCDFLRNGLSAVYTFYDPEEEKRSLGTLAVLWQIGEAIRLGLPYVYLGYWVQESPKMAYKTRFQPLEAFMYQRWQELPPDA</sequence>
<feature type="domain" description="N-end aminoacyl transferase N-terminal" evidence="5">
    <location>
        <begin position="15"/>
        <end position="85"/>
    </location>
</feature>
<dbReference type="InterPro" id="IPR030700">
    <property type="entry name" value="N-end_Aminoacyl_Trfase"/>
</dbReference>
<dbReference type="GO" id="GO:0071596">
    <property type="term" value="P:ubiquitin-dependent protein catabolic process via the N-end rule pathway"/>
    <property type="evidence" value="ECO:0007669"/>
    <property type="project" value="InterPro"/>
</dbReference>
<dbReference type="GO" id="GO:0008914">
    <property type="term" value="F:leucyl-tRNA--protein transferase activity"/>
    <property type="evidence" value="ECO:0007669"/>
    <property type="project" value="UniProtKB-UniRule"/>
</dbReference>
<dbReference type="EMBL" id="SHKX01000012">
    <property type="protein sequence ID" value="RZU45290.1"/>
    <property type="molecule type" value="Genomic_DNA"/>
</dbReference>
<evidence type="ECO:0000313" key="7">
    <source>
        <dbReference type="EMBL" id="RZU45290.1"/>
    </source>
</evidence>
<dbReference type="GO" id="GO:0005737">
    <property type="term" value="C:cytoplasm"/>
    <property type="evidence" value="ECO:0007669"/>
    <property type="project" value="UniProtKB-SubCell"/>
</dbReference>
<comment type="catalytic activity">
    <reaction evidence="4">
        <text>N-terminal L-aspartyl-[protein] + L-leucyl-tRNA(Leu) = N-terminal L-leucyl-L-aspartyl-[protein] + tRNA(Leu) + H(+)</text>
        <dbReference type="Rhea" id="RHEA:50420"/>
        <dbReference type="Rhea" id="RHEA-COMP:9613"/>
        <dbReference type="Rhea" id="RHEA-COMP:9622"/>
        <dbReference type="Rhea" id="RHEA-COMP:12669"/>
        <dbReference type="Rhea" id="RHEA-COMP:12674"/>
        <dbReference type="ChEBI" id="CHEBI:15378"/>
        <dbReference type="ChEBI" id="CHEBI:64720"/>
        <dbReference type="ChEBI" id="CHEBI:78442"/>
        <dbReference type="ChEBI" id="CHEBI:78494"/>
        <dbReference type="ChEBI" id="CHEBI:133042"/>
        <dbReference type="EC" id="2.3.2.29"/>
    </reaction>
</comment>
<evidence type="ECO:0000256" key="3">
    <source>
        <dbReference type="ARBA" id="ARBA00023315"/>
    </source>
</evidence>
<keyword evidence="1 4" id="KW-0963">Cytoplasm</keyword>
<dbReference type="PANTHER" id="PTHR21367">
    <property type="entry name" value="ARGININE-TRNA-PROTEIN TRANSFERASE 1"/>
    <property type="match status" value="1"/>
</dbReference>
<keyword evidence="8" id="KW-1185">Reference proteome</keyword>
<evidence type="ECO:0000259" key="6">
    <source>
        <dbReference type="Pfam" id="PF04377"/>
    </source>
</evidence>
<evidence type="ECO:0000256" key="1">
    <source>
        <dbReference type="ARBA" id="ARBA00022490"/>
    </source>
</evidence>
<dbReference type="Pfam" id="PF04377">
    <property type="entry name" value="ATE_C"/>
    <property type="match status" value="1"/>
</dbReference>
<dbReference type="OrthoDB" id="9782022at2"/>
<reference evidence="7 8" key="1">
    <citation type="submission" date="2019-02" db="EMBL/GenBank/DDBJ databases">
        <title>Genomic Encyclopedia of Type Strains, Phase IV (KMG-IV): sequencing the most valuable type-strain genomes for metagenomic binning, comparative biology and taxonomic classification.</title>
        <authorList>
            <person name="Goeker M."/>
        </authorList>
    </citation>
    <scope>NUCLEOTIDE SEQUENCE [LARGE SCALE GENOMIC DNA]</scope>
    <source>
        <strain evidence="7 8">DSM 105135</strain>
    </source>
</reference>
<comment type="similarity">
    <text evidence="4">Belongs to the R-transferase family. Bpt subfamily.</text>
</comment>
<dbReference type="HAMAP" id="MF_00689">
    <property type="entry name" value="Bpt"/>
    <property type="match status" value="1"/>
</dbReference>
<feature type="domain" description="N-end rule aminoacyl transferase C-terminal" evidence="6">
    <location>
        <begin position="105"/>
        <end position="225"/>
    </location>
</feature>
<name>A0A4Q7Z4L1_9GAMM</name>
<dbReference type="InterPro" id="IPR007472">
    <property type="entry name" value="N-end_Aminoacyl_Trfase_C"/>
</dbReference>
<dbReference type="NCBIfam" id="NF002342">
    <property type="entry name" value="PRK01305.1-3"/>
    <property type="match status" value="1"/>
</dbReference>
<comment type="catalytic activity">
    <reaction evidence="4">
        <text>N-terminal L-glutamyl-[protein] + L-leucyl-tRNA(Leu) = N-terminal L-leucyl-L-glutamyl-[protein] + tRNA(Leu) + H(+)</text>
        <dbReference type="Rhea" id="RHEA:50412"/>
        <dbReference type="Rhea" id="RHEA-COMP:9613"/>
        <dbReference type="Rhea" id="RHEA-COMP:9622"/>
        <dbReference type="Rhea" id="RHEA-COMP:12664"/>
        <dbReference type="Rhea" id="RHEA-COMP:12668"/>
        <dbReference type="ChEBI" id="CHEBI:15378"/>
        <dbReference type="ChEBI" id="CHEBI:64721"/>
        <dbReference type="ChEBI" id="CHEBI:78442"/>
        <dbReference type="ChEBI" id="CHEBI:78494"/>
        <dbReference type="ChEBI" id="CHEBI:133041"/>
        <dbReference type="EC" id="2.3.2.29"/>
    </reaction>
</comment>
<comment type="subcellular location">
    <subcellularLocation>
        <location evidence="4">Cytoplasm</location>
    </subcellularLocation>
</comment>
<dbReference type="InterPro" id="IPR017138">
    <property type="entry name" value="Asp_Glu_LeuTrfase"/>
</dbReference>
<keyword evidence="2 4" id="KW-0808">Transferase</keyword>